<reference evidence="3 4" key="1">
    <citation type="submission" date="2009-06" db="EMBL/GenBank/DDBJ databases">
        <title>Complete sequence of Thermotogales bacterium TBF 19.5.1.</title>
        <authorList>
            <consortium name="US DOE Joint Genome Institute"/>
            <person name="Lucas S."/>
            <person name="Copeland A."/>
            <person name="Lapidus A."/>
            <person name="Glavina del Rio T."/>
            <person name="Tice H."/>
            <person name="Bruce D."/>
            <person name="Goodwin L."/>
            <person name="Pitluck S."/>
            <person name="Chertkov O."/>
            <person name="Brettin T."/>
            <person name="Detter J.C."/>
            <person name="Han C."/>
            <person name="Schmutz J."/>
            <person name="Larimer F."/>
            <person name="Land M."/>
            <person name="Hauser L."/>
            <person name="Kyrpides N."/>
            <person name="Ovchinnikova G."/>
            <person name="Noll K."/>
        </authorList>
    </citation>
    <scope>NUCLEOTIDE SEQUENCE [LARGE SCALE GENOMIC DNA]</scope>
    <source>
        <strain evidence="4">ATCC BAA-1733 / DSM 21960 / TBF 19.5.1</strain>
    </source>
</reference>
<protein>
    <recommendedName>
        <fullName evidence="2">DUF4350 domain-containing protein</fullName>
    </recommendedName>
</protein>
<feature type="domain" description="DUF4350" evidence="2">
    <location>
        <begin position="52"/>
        <end position="228"/>
    </location>
</feature>
<proteinExistence type="predicted"/>
<dbReference type="EMBL" id="CP001634">
    <property type="protein sequence ID" value="ACR79800.1"/>
    <property type="molecule type" value="Genomic_DNA"/>
</dbReference>
<dbReference type="AlphaFoldDB" id="C5CI21"/>
<dbReference type="PANTHER" id="PTHR12969:SF7">
    <property type="entry name" value="INTRAFLAGELLAR TRANSPORT PROTEIN 52 HOMOLOG"/>
    <property type="match status" value="1"/>
</dbReference>
<dbReference type="InterPro" id="IPR025646">
    <property type="entry name" value="DUF4350"/>
</dbReference>
<feature type="chain" id="PRO_5002949601" description="DUF4350 domain-containing protein" evidence="1">
    <location>
        <begin position="22"/>
        <end position="251"/>
    </location>
</feature>
<dbReference type="SUPFAM" id="SSF52317">
    <property type="entry name" value="Class I glutamine amidotransferase-like"/>
    <property type="match status" value="1"/>
</dbReference>
<evidence type="ECO:0000256" key="1">
    <source>
        <dbReference type="SAM" id="SignalP"/>
    </source>
</evidence>
<dbReference type="InterPro" id="IPR039975">
    <property type="entry name" value="IFT52"/>
</dbReference>
<organism evidence="3 4">
    <name type="scientific">Kosmotoga olearia (strain ATCC BAA-1733 / DSM 21960 / TBF 19.5.1)</name>
    <dbReference type="NCBI Taxonomy" id="521045"/>
    <lineage>
        <taxon>Bacteria</taxon>
        <taxon>Thermotogati</taxon>
        <taxon>Thermotogota</taxon>
        <taxon>Thermotogae</taxon>
        <taxon>Kosmotogales</taxon>
        <taxon>Kosmotogaceae</taxon>
        <taxon>Kosmotoga</taxon>
    </lineage>
</organism>
<dbReference type="InterPro" id="IPR029062">
    <property type="entry name" value="Class_I_gatase-like"/>
</dbReference>
<dbReference type="PROSITE" id="PS51257">
    <property type="entry name" value="PROKAR_LIPOPROTEIN"/>
    <property type="match status" value="1"/>
</dbReference>
<gene>
    <name evidence="3" type="ordered locus">Kole_1098</name>
</gene>
<name>C5CI21_KOSOT</name>
<dbReference type="CDD" id="cd03143">
    <property type="entry name" value="A4_beta-galactosidase_middle_domain"/>
    <property type="match status" value="1"/>
</dbReference>
<dbReference type="STRING" id="521045.Kole_1098"/>
<keyword evidence="4" id="KW-1185">Reference proteome</keyword>
<dbReference type="Pfam" id="PF14258">
    <property type="entry name" value="DUF4350"/>
    <property type="match status" value="1"/>
</dbReference>
<dbReference type="eggNOG" id="COG4085">
    <property type="taxonomic scope" value="Bacteria"/>
</dbReference>
<sequence length="251" mass="27729">MKNFFGPVLLFLVLLFASCHPIDNPIDGDGLILFDEGHAQTAGNADWVIDGGYSEFADALKEKGYSVESTDDPFDYSTLARYDVVIIPEPNIRFSSDEISALKRYVENGGSVFFIGNHSGADRNNDGWDPVEIFNEVVNDDFGFRFDSNTVSEDPIEDILVTPITYGVNAVGMWAGSTITIINDSKVHVAIRAYEKPYVVYGYYGSGKFVAIGDSSPFDDGDGDPGDNLYDNWYDYDDSVLAVNIVDWLSK</sequence>
<keyword evidence="1" id="KW-0732">Signal</keyword>
<dbReference type="PANTHER" id="PTHR12969">
    <property type="entry name" value="NGD5/OSM-6/IFT52"/>
    <property type="match status" value="1"/>
</dbReference>
<accession>C5CI21</accession>
<dbReference type="KEGG" id="kol:Kole_1098"/>
<dbReference type="HOGENOM" id="CLU_1106020_0_0_0"/>
<dbReference type="Proteomes" id="UP000002382">
    <property type="component" value="Chromosome"/>
</dbReference>
<dbReference type="Gene3D" id="3.40.50.880">
    <property type="match status" value="1"/>
</dbReference>
<feature type="signal peptide" evidence="1">
    <location>
        <begin position="1"/>
        <end position="21"/>
    </location>
</feature>
<evidence type="ECO:0000313" key="3">
    <source>
        <dbReference type="EMBL" id="ACR79800.1"/>
    </source>
</evidence>
<dbReference type="OrthoDB" id="9801679at2"/>
<reference evidence="3 4" key="2">
    <citation type="journal article" date="2011" name="J. Bacteriol.">
        <title>Genome Sequence of Kosmotoga olearia Strain TBF 19.5.1, a Thermophilic Bacterium with a Wide Growth Temperature Range, Isolated from the Troll B Oil Platform in the North Sea.</title>
        <authorList>
            <person name="Swithers K.S."/>
            <person name="Dipippo J.L."/>
            <person name="Bruce D.C."/>
            <person name="Detter C."/>
            <person name="Tapia R."/>
            <person name="Han S."/>
            <person name="Goodwin L.A."/>
            <person name="Han J."/>
            <person name="Woyke T."/>
            <person name="Pitluck S."/>
            <person name="Pennacchio L."/>
            <person name="Nolan M."/>
            <person name="Mikhailova N."/>
            <person name="Land M.L."/>
            <person name="Nesbo C.L."/>
            <person name="Gogarten J.P."/>
            <person name="Noll K.M."/>
        </authorList>
    </citation>
    <scope>NUCLEOTIDE SEQUENCE [LARGE SCALE GENOMIC DNA]</scope>
    <source>
        <strain evidence="4">ATCC BAA-1733 / DSM 21960 / TBF 19.5.1</strain>
    </source>
</reference>
<evidence type="ECO:0000313" key="4">
    <source>
        <dbReference type="Proteomes" id="UP000002382"/>
    </source>
</evidence>
<evidence type="ECO:0000259" key="2">
    <source>
        <dbReference type="Pfam" id="PF14258"/>
    </source>
</evidence>
<dbReference type="RefSeq" id="WP_015868458.1">
    <property type="nucleotide sequence ID" value="NC_012785.1"/>
</dbReference>